<reference evidence="8" key="1">
    <citation type="submission" date="2020-07" db="EMBL/GenBank/DDBJ databases">
        <title>Draft Genome Sequence of a Deep-Sea Yeast, Naganishia (Cryptococcus) liquefaciens strain N6.</title>
        <authorList>
            <person name="Han Y.W."/>
            <person name="Kajitani R."/>
            <person name="Morimoto H."/>
            <person name="Parhat M."/>
            <person name="Tsubouchi H."/>
            <person name="Bakenova O."/>
            <person name="Ogata M."/>
            <person name="Argunhan B."/>
            <person name="Aoki R."/>
            <person name="Kajiwara S."/>
            <person name="Itoh T."/>
            <person name="Iwasaki H."/>
        </authorList>
    </citation>
    <scope>NUCLEOTIDE SEQUENCE</scope>
    <source>
        <strain evidence="8">N6</strain>
    </source>
</reference>
<keyword evidence="4" id="KW-0698">rRNA processing</keyword>
<keyword evidence="5" id="KW-0539">Nucleus</keyword>
<feature type="compositionally biased region" description="Basic and acidic residues" evidence="7">
    <location>
        <begin position="37"/>
        <end position="64"/>
    </location>
</feature>
<feature type="region of interest" description="Disordered" evidence="7">
    <location>
        <begin position="1"/>
        <end position="126"/>
    </location>
</feature>
<name>A0A8H3TNA5_9TREE</name>
<evidence type="ECO:0000313" key="8">
    <source>
        <dbReference type="EMBL" id="GHJ84178.1"/>
    </source>
</evidence>
<evidence type="ECO:0000256" key="3">
    <source>
        <dbReference type="ARBA" id="ARBA00022517"/>
    </source>
</evidence>
<feature type="compositionally biased region" description="Basic and acidic residues" evidence="7">
    <location>
        <begin position="948"/>
        <end position="962"/>
    </location>
</feature>
<evidence type="ECO:0000256" key="1">
    <source>
        <dbReference type="ARBA" id="ARBA00004604"/>
    </source>
</evidence>
<feature type="compositionally biased region" description="Acidic residues" evidence="7">
    <location>
        <begin position="205"/>
        <end position="216"/>
    </location>
</feature>
<organism evidence="8 9">
    <name type="scientific">Naganishia liquefaciens</name>
    <dbReference type="NCBI Taxonomy" id="104408"/>
    <lineage>
        <taxon>Eukaryota</taxon>
        <taxon>Fungi</taxon>
        <taxon>Dikarya</taxon>
        <taxon>Basidiomycota</taxon>
        <taxon>Agaricomycotina</taxon>
        <taxon>Tremellomycetes</taxon>
        <taxon>Filobasidiales</taxon>
        <taxon>Filobasidiaceae</taxon>
        <taxon>Naganishia</taxon>
    </lineage>
</organism>
<feature type="compositionally biased region" description="Basic and acidic residues" evidence="7">
    <location>
        <begin position="90"/>
        <end position="105"/>
    </location>
</feature>
<evidence type="ECO:0000256" key="4">
    <source>
        <dbReference type="ARBA" id="ARBA00022552"/>
    </source>
</evidence>
<evidence type="ECO:0008006" key="10">
    <source>
        <dbReference type="Google" id="ProtNLM"/>
    </source>
</evidence>
<feature type="compositionally biased region" description="Basic and acidic residues" evidence="7">
    <location>
        <begin position="113"/>
        <end position="126"/>
    </location>
</feature>
<dbReference type="GO" id="GO:0030692">
    <property type="term" value="C:Noc4p-Nop14p complex"/>
    <property type="evidence" value="ECO:0007669"/>
    <property type="project" value="TreeGrafter"/>
</dbReference>
<comment type="similarity">
    <text evidence="2">Belongs to the NOP14 family.</text>
</comment>
<keyword evidence="9" id="KW-1185">Reference proteome</keyword>
<sequence length="994" mass="110579">MAPSQLAQLKSALQGAGLSRQSQGKKGKKNGKAGLTNKDREKKQQKLDEIRSSLNKFDVREQKTKNPVVGPSAKKAVKGVVGTPSLSRQKGLEMRRETLLPEQHLRKAGHTGKFIDRRFGEDNPHVTPEERALERFTRAREIERGAGKPGRKAIFNLNDEEDGIGGGLGFGDDDLGSGQLGAFKLTHGGRAVDDLKGDDFRTQGLDDDDDEMDDDFGINATEGQDGEEAYARRAAMGAYGDVDDEDPERPKTKAEVMAEVIAKSKMYKHERQKQKELDDDMRMELDEGLDELRELLNPTSALPSSSVFSRTATAVQEEADAEAPTEKLLQKGDDEPDYDQYVRSLAFDRRAKPKDRTKTEEEVIKEEAEKLEAAEKARLRRMRGEESDDEDGQDRDGPISRRKRRAKGKDRDSDDELSNRRMPEGDDLEDDFLDDGVDAATAYGLGRGIRGGDDLDDDFSGSIDDEDFSGDEEEEGRDPDADSDGDSEDGSEEEGDEDLDDLGDEAEALAENDDGEGLVKAIKKSKRPKVSDGKKEVPFTFPCPTSHDDLLEIMDGLEDKDVVLVIKRIRTLYHPSRGEGNKERLQDLVGILIDHILYLTSDASSMSLASELVPHLLALVKLNPLTAAEHFKSKLDLMQKNLTKGLARGAILDDSRTFPGPAEMTFLRIVGLTWSTSDFSHPVGAPAELLMGQYLSQARVRSLKDIASGLFLCSIFLQYESYSKRLIPEVLNFFATTIIILSPVSMKINPIPGAFPLGDIQEPAGKERLSGLKLRSKLAARCVVRKADLPSLLELGSDDAGEQVEQHKVDMLALNIGLIRAAAEMYSEAEAYPEIFRPLLGLLQALEASKIPTELKALCKEEIDGLTRRLKFATQARQPLSMQTFKPIPIPSYTPKFDLHFSAGSRKHQDPDAERNEAKKVKALYKKERKGAIRELRKDNKFLAVERAKEQKAKDEAYEKRMRQVHGSIATTERAEEKAMERDKARDKRRSGRK</sequence>
<dbReference type="InterPro" id="IPR007276">
    <property type="entry name" value="Nop14"/>
</dbReference>
<feature type="compositionally biased region" description="Acidic residues" evidence="7">
    <location>
        <begin position="454"/>
        <end position="500"/>
    </location>
</feature>
<keyword evidence="3" id="KW-0690">Ribosome biogenesis</keyword>
<dbReference type="Pfam" id="PF04147">
    <property type="entry name" value="Nop14"/>
    <property type="match status" value="1"/>
</dbReference>
<dbReference type="OrthoDB" id="441771at2759"/>
<accession>A0A8H3TNA5</accession>
<evidence type="ECO:0000313" key="9">
    <source>
        <dbReference type="Proteomes" id="UP000620104"/>
    </source>
</evidence>
<feature type="compositionally biased region" description="Basic and acidic residues" evidence="7">
    <location>
        <begin position="346"/>
        <end position="385"/>
    </location>
</feature>
<dbReference type="GO" id="GO:0030490">
    <property type="term" value="P:maturation of SSU-rRNA"/>
    <property type="evidence" value="ECO:0007669"/>
    <property type="project" value="TreeGrafter"/>
</dbReference>
<comment type="function">
    <text evidence="6">Involved in nucleolar processing of pre-18S ribosomal RNA. Has a role in the nuclear export of 40S pre-ribosomal subunit to the cytoplasm.</text>
</comment>
<feature type="compositionally biased region" description="Acidic residues" evidence="7">
    <location>
        <begin position="425"/>
        <end position="437"/>
    </location>
</feature>
<dbReference type="AlphaFoldDB" id="A0A8H3TNA5"/>
<gene>
    <name evidence="8" type="ORF">NliqN6_0580</name>
</gene>
<dbReference type="Proteomes" id="UP000620104">
    <property type="component" value="Unassembled WGS sequence"/>
</dbReference>
<evidence type="ECO:0000256" key="7">
    <source>
        <dbReference type="SAM" id="MobiDB-lite"/>
    </source>
</evidence>
<protein>
    <recommendedName>
        <fullName evidence="10">Nucleolar protein 14</fullName>
    </recommendedName>
</protein>
<dbReference type="EMBL" id="BLZA01000007">
    <property type="protein sequence ID" value="GHJ84178.1"/>
    <property type="molecule type" value="Genomic_DNA"/>
</dbReference>
<feature type="compositionally biased region" description="Basic and acidic residues" evidence="7">
    <location>
        <begin position="973"/>
        <end position="986"/>
    </location>
</feature>
<comment type="caution">
    <text evidence="8">The sequence shown here is derived from an EMBL/GenBank/DDBJ whole genome shotgun (WGS) entry which is preliminary data.</text>
</comment>
<evidence type="ECO:0000256" key="5">
    <source>
        <dbReference type="ARBA" id="ARBA00023242"/>
    </source>
</evidence>
<feature type="compositionally biased region" description="Basic and acidic residues" evidence="7">
    <location>
        <begin position="409"/>
        <end position="424"/>
    </location>
</feature>
<feature type="region of interest" description="Disordered" evidence="7">
    <location>
        <begin position="948"/>
        <end position="994"/>
    </location>
</feature>
<evidence type="ECO:0000256" key="2">
    <source>
        <dbReference type="ARBA" id="ARBA00007466"/>
    </source>
</evidence>
<comment type="subcellular location">
    <subcellularLocation>
        <location evidence="1">Nucleus</location>
        <location evidence="1">Nucleolus</location>
    </subcellularLocation>
</comment>
<evidence type="ECO:0000256" key="6">
    <source>
        <dbReference type="ARBA" id="ARBA00024695"/>
    </source>
</evidence>
<feature type="region of interest" description="Disordered" evidence="7">
    <location>
        <begin position="196"/>
        <end position="228"/>
    </location>
</feature>
<feature type="region of interest" description="Disordered" evidence="7">
    <location>
        <begin position="298"/>
        <end position="500"/>
    </location>
</feature>
<dbReference type="PANTHER" id="PTHR23183:SF0">
    <property type="entry name" value="NUCLEOLAR PROTEIN 14"/>
    <property type="match status" value="1"/>
</dbReference>
<feature type="compositionally biased region" description="Basic and acidic residues" evidence="7">
    <location>
        <begin position="324"/>
        <end position="333"/>
    </location>
</feature>
<dbReference type="PANTHER" id="PTHR23183">
    <property type="entry name" value="NOP14"/>
    <property type="match status" value="1"/>
</dbReference>
<dbReference type="GO" id="GO:0032040">
    <property type="term" value="C:small-subunit processome"/>
    <property type="evidence" value="ECO:0007669"/>
    <property type="project" value="InterPro"/>
</dbReference>
<feature type="compositionally biased region" description="Polar residues" evidence="7">
    <location>
        <begin position="298"/>
        <end position="314"/>
    </location>
</feature>
<proteinExistence type="inferred from homology"/>